<dbReference type="Proteomes" id="UP000291084">
    <property type="component" value="Chromosome 7"/>
</dbReference>
<evidence type="ECO:0000313" key="2">
    <source>
        <dbReference type="Proteomes" id="UP000291084"/>
    </source>
</evidence>
<sequence length="80" mass="9493">MRLLTPALTVELWQFQVQLFPNFVCQESPELSPTQTEAPRLYANLCIKSIENYHHFHKQDYMKHVKNVQFFLLVSLRSKA</sequence>
<reference evidence="1 2" key="1">
    <citation type="journal article" date="2015" name="Sci. Rep.">
        <title>The power of single molecule real-time sequencing technology in the de novo assembly of a eukaryotic genome.</title>
        <authorList>
            <person name="Sakai H."/>
            <person name="Naito K."/>
            <person name="Ogiso-Tanaka E."/>
            <person name="Takahashi Y."/>
            <person name="Iseki K."/>
            <person name="Muto C."/>
            <person name="Satou K."/>
            <person name="Teruya K."/>
            <person name="Shiroma A."/>
            <person name="Shimoji M."/>
            <person name="Hirano T."/>
            <person name="Itoh T."/>
            <person name="Kaga A."/>
            <person name="Tomooka N."/>
        </authorList>
    </citation>
    <scope>NUCLEOTIDE SEQUENCE [LARGE SCALE GENOMIC DNA]</scope>
    <source>
        <strain evidence="2">cv. Shumari</strain>
    </source>
</reference>
<organism evidence="1 2">
    <name type="scientific">Vigna angularis var. angularis</name>
    <dbReference type="NCBI Taxonomy" id="157739"/>
    <lineage>
        <taxon>Eukaryota</taxon>
        <taxon>Viridiplantae</taxon>
        <taxon>Streptophyta</taxon>
        <taxon>Embryophyta</taxon>
        <taxon>Tracheophyta</taxon>
        <taxon>Spermatophyta</taxon>
        <taxon>Magnoliopsida</taxon>
        <taxon>eudicotyledons</taxon>
        <taxon>Gunneridae</taxon>
        <taxon>Pentapetalae</taxon>
        <taxon>rosids</taxon>
        <taxon>fabids</taxon>
        <taxon>Fabales</taxon>
        <taxon>Fabaceae</taxon>
        <taxon>Papilionoideae</taxon>
        <taxon>50 kb inversion clade</taxon>
        <taxon>NPAAA clade</taxon>
        <taxon>indigoferoid/millettioid clade</taxon>
        <taxon>Phaseoleae</taxon>
        <taxon>Vigna</taxon>
    </lineage>
</organism>
<protein>
    <submittedName>
        <fullName evidence="1">Uncharacterized protein</fullName>
    </submittedName>
</protein>
<dbReference type="AlphaFoldDB" id="A0A0S3SGW8"/>
<keyword evidence="2" id="KW-1185">Reference proteome</keyword>
<dbReference type="EMBL" id="AP015040">
    <property type="protein sequence ID" value="BAT92079.1"/>
    <property type="molecule type" value="Genomic_DNA"/>
</dbReference>
<accession>A0A0S3SGW8</accession>
<name>A0A0S3SGW8_PHAAN</name>
<proteinExistence type="predicted"/>
<evidence type="ECO:0000313" key="1">
    <source>
        <dbReference type="EMBL" id="BAT92079.1"/>
    </source>
</evidence>
<gene>
    <name evidence="1" type="primary">Vigan.07G074000</name>
    <name evidence="1" type="ORF">VIGAN_07074000</name>
</gene>